<protein>
    <submittedName>
        <fullName evidence="1">Uncharacterized protein</fullName>
    </submittedName>
</protein>
<comment type="caution">
    <text evidence="1">The sequence shown here is derived from an EMBL/GenBank/DDBJ whole genome shotgun (WGS) entry which is preliminary data.</text>
</comment>
<proteinExistence type="predicted"/>
<evidence type="ECO:0000313" key="2">
    <source>
        <dbReference type="Proteomes" id="UP000824239"/>
    </source>
</evidence>
<reference evidence="1" key="1">
    <citation type="submission" date="2020-10" db="EMBL/GenBank/DDBJ databases">
        <authorList>
            <person name="Gilroy R."/>
        </authorList>
    </citation>
    <scope>NUCLEOTIDE SEQUENCE</scope>
    <source>
        <strain evidence="1">ChiBcec15-4380</strain>
    </source>
</reference>
<gene>
    <name evidence="1" type="ORF">IAA53_05925</name>
</gene>
<organism evidence="1 2">
    <name type="scientific">Candidatus Avoscillospira avicola</name>
    <dbReference type="NCBI Taxonomy" id="2840706"/>
    <lineage>
        <taxon>Bacteria</taxon>
        <taxon>Bacillati</taxon>
        <taxon>Bacillota</taxon>
        <taxon>Clostridia</taxon>
        <taxon>Eubacteriales</taxon>
        <taxon>Oscillospiraceae</taxon>
        <taxon>Oscillospiraceae incertae sedis</taxon>
        <taxon>Candidatus Avoscillospira</taxon>
    </lineage>
</organism>
<dbReference type="Proteomes" id="UP000824239">
    <property type="component" value="Unassembled WGS sequence"/>
</dbReference>
<sequence length="154" mass="16778">MEYPVIYNGQEIGRCSLADDGLYWALDCRCEAVSDQVERLYCGGERLGVLQPEDGGLSLRRRLSKAGWPSLPPENGQFSLSPAAAAVAPWTGRVLGYPLPEGLSRRDDAGETLQFPYDPQGPCPCPPLFCLFSVEDGYWRLRLDSAGAPMLPAG</sequence>
<dbReference type="EMBL" id="DVHE01000048">
    <property type="protein sequence ID" value="HIR50808.1"/>
    <property type="molecule type" value="Genomic_DNA"/>
</dbReference>
<dbReference type="AlphaFoldDB" id="A0A9D1DHM6"/>
<name>A0A9D1DHM6_9FIRM</name>
<reference evidence="1" key="2">
    <citation type="journal article" date="2021" name="PeerJ">
        <title>Extensive microbial diversity within the chicken gut microbiome revealed by metagenomics and culture.</title>
        <authorList>
            <person name="Gilroy R."/>
            <person name="Ravi A."/>
            <person name="Getino M."/>
            <person name="Pursley I."/>
            <person name="Horton D.L."/>
            <person name="Alikhan N.F."/>
            <person name="Baker D."/>
            <person name="Gharbi K."/>
            <person name="Hall N."/>
            <person name="Watson M."/>
            <person name="Adriaenssens E.M."/>
            <person name="Foster-Nyarko E."/>
            <person name="Jarju S."/>
            <person name="Secka A."/>
            <person name="Antonio M."/>
            <person name="Oren A."/>
            <person name="Chaudhuri R.R."/>
            <person name="La Ragione R."/>
            <person name="Hildebrand F."/>
            <person name="Pallen M.J."/>
        </authorList>
    </citation>
    <scope>NUCLEOTIDE SEQUENCE</scope>
    <source>
        <strain evidence="1">ChiBcec15-4380</strain>
    </source>
</reference>
<accession>A0A9D1DHM6</accession>
<evidence type="ECO:0000313" key="1">
    <source>
        <dbReference type="EMBL" id="HIR50808.1"/>
    </source>
</evidence>